<evidence type="ECO:0000313" key="6">
    <source>
        <dbReference type="EMBL" id="CAK9216657.1"/>
    </source>
</evidence>
<evidence type="ECO:0000256" key="1">
    <source>
        <dbReference type="ARBA" id="ARBA00022614"/>
    </source>
</evidence>
<dbReference type="InterPro" id="IPR003603">
    <property type="entry name" value="U2A'_phosphoprotein32A_C"/>
</dbReference>
<dbReference type="InterPro" id="IPR032675">
    <property type="entry name" value="LRR_dom_sf"/>
</dbReference>
<accession>A0ABP0UAU0</accession>
<proteinExistence type="predicted"/>
<dbReference type="InterPro" id="IPR003591">
    <property type="entry name" value="Leu-rich_rpt_typical-subtyp"/>
</dbReference>
<dbReference type="SMART" id="SM00365">
    <property type="entry name" value="LRR_SD22"/>
    <property type="match status" value="16"/>
</dbReference>
<dbReference type="SUPFAM" id="SSF52058">
    <property type="entry name" value="L domain-like"/>
    <property type="match status" value="3"/>
</dbReference>
<feature type="domain" description="U2A'/phosphoprotein 32 family A C-terminal" evidence="5">
    <location>
        <begin position="1452"/>
        <end position="1470"/>
    </location>
</feature>
<keyword evidence="3" id="KW-0175">Coiled coil</keyword>
<dbReference type="PANTHER" id="PTHR46652">
    <property type="entry name" value="LEUCINE-RICH REPEAT AND IQ DOMAIN-CONTAINING PROTEIN 1-RELATED"/>
    <property type="match status" value="1"/>
</dbReference>
<dbReference type="InterPro" id="IPR025875">
    <property type="entry name" value="Leu-rich_rpt_4"/>
</dbReference>
<evidence type="ECO:0000256" key="2">
    <source>
        <dbReference type="ARBA" id="ARBA00022737"/>
    </source>
</evidence>
<dbReference type="Pfam" id="PF12799">
    <property type="entry name" value="LRR_4"/>
    <property type="match status" value="1"/>
</dbReference>
<dbReference type="PANTHER" id="PTHR46652:SF3">
    <property type="entry name" value="LEUCINE-RICH REPEAT-CONTAINING PROTEIN 9"/>
    <property type="match status" value="1"/>
</dbReference>
<dbReference type="SMART" id="SM00369">
    <property type="entry name" value="LRR_TYP"/>
    <property type="match status" value="10"/>
</dbReference>
<dbReference type="Proteomes" id="UP001497512">
    <property type="component" value="Chromosome 2"/>
</dbReference>
<dbReference type="InterPro" id="IPR001611">
    <property type="entry name" value="Leu-rich_rpt"/>
</dbReference>
<evidence type="ECO:0000256" key="3">
    <source>
        <dbReference type="SAM" id="Coils"/>
    </source>
</evidence>
<dbReference type="SMART" id="SM00446">
    <property type="entry name" value="LRRcap"/>
    <property type="match status" value="4"/>
</dbReference>
<evidence type="ECO:0000256" key="4">
    <source>
        <dbReference type="SAM" id="MobiDB-lite"/>
    </source>
</evidence>
<sequence>MKSLREMLRYGCPEESEGDPVDRSEDPNQRARRWPISRRYMEAALQDICEYNDITEEQLVSAPETITSIEMFLYNFPHICCMSFFPNLVSLSLVQQNLLSIEGLHHCPHLELLRLSDNCIQRIEGLGNCLKLKELFLHSNRITHISNLSHLTALEVLWLSNNEIQWAEGLDNLPLKELSLAHNPISQLGEILNMKAIEFLNVAATNIGSFKEIGNLTRLKNLKDLRFSDPQWGDSPLALLHNYRTYILFRLRQLQSLDTVDLTDECKQAAKAMYTRKRVYYNMCIKSLQQTRNGGVTSSSKADMRRIKALQKALAKLMKNQKDLEKEMGEAVAAVLEMNTPGRGGAVGSQKTDEWWVQIKSRLSVTEQQVLHLTKCLDCLQADMQLSKAKEQAAVDLNIHWLMVELDTGGNVRMEVGNSKEVWFKSCVDLVISRFFATDFGHLSIMGIQVLKVTRIHNRFLQDRFERILDAQMQKGSKMHVEYLLYGEMLQAPDELQWIIEEGFPFAPEHVPNGSQGPVLLSNSVGLADMCRLQAIAEHLQEATWRGKATGWLLVVKTCLGSSVRDLNHTFTKNPCVPFIKNGEMHPNNGEKTVPAKKSLYPNADSVYRSHPLDPLQRSWSVFDSSLVVPEYLVEFEYVFKMEDPCAVDPVAASPPLQKVATKLPKVPGLVNGIEESSLGSERGTSSSGCQLLVADAKVVHPGADVLDALAAAGPASSQATGPFVRLLSTNYLQKRNGLQDFSHVSYLNLHNSNLTGMEVLQGITGLKILILSFNKICKITGLDDLCVLEQLDLSYNALSRIEGLSGLNNLLTLDLAGNEIWCQDDIGLLQLQVPGLLNLNLRSNPLVEELGYQSLVLCALPLITQLDCNPITTEDHISAIQKFSTSPATLFSSTHLSNCKSQPPSASAVSLLFDERDLDIAAGSLSPKLSDEIPEGKVAAGKVPGLSGKDKVAAVKSAAAAVGLSKQVADPFRLSPYRLNQFTKFHRIDMASKRRLVHSSKNEPVLYEGIEEVHLEWRKLRTMYCFDSLPNLRRLFLSGNEISTIDGLENATMLEELILEDNLIKQVTGLENLHTLWRLDLGCNQLTSCLDISSLVSIEQLSIDGNQIPSLKGLEGLLCLMELYAQNNLLLDMCEINYIGNLPKLMVVNLSGNALCGTHDYRLYTIYTLRKLKVLDGTNVDSTELTEARNKYKGRLTRDMLKDCIGHKEFSVVKALDLSDQKIRHCGDVFESRDLMGLTELNLNDNMISSIQTLRFLTNLVTLRLDNNSFENGSLLTTSLAISATHATLTSMAEEERQGNTIDSVPSTSERGLESLEVLQMSGNSISSIISLQLSFASKLKNLSLHNNKIIRVDGLEGLRNLEQLYLNHNSIKELEPSSFSGLQKLQILHIGDNALKTLVHLGSLLALVSLDMTSNLLTPSRLGGLSSIDNLSPLPNLAKLWLTNNPISRQNNYRIAVISRLKHLRQLDGRDVTEEERQEAEAYLMGGKEPTTLMMDPNVLLDSLPNSLLLGGQTKVPLKVTSLNFDNLCAAQTSTTYTTIVANAGGLRGLNGFFSHANQVSGNSGYNNNNNNNTGQKQLGEQFVDGNKQMAPLLQRKGNRGENKVLLVPIQNFLKNISPAKDGIMHTTMCELPCPKKSSLCLS</sequence>
<feature type="compositionally biased region" description="Basic and acidic residues" evidence="4">
    <location>
        <begin position="20"/>
        <end position="29"/>
    </location>
</feature>
<dbReference type="EMBL" id="OZ019894">
    <property type="protein sequence ID" value="CAK9216657.1"/>
    <property type="molecule type" value="Genomic_DNA"/>
</dbReference>
<evidence type="ECO:0000313" key="7">
    <source>
        <dbReference type="Proteomes" id="UP001497512"/>
    </source>
</evidence>
<evidence type="ECO:0000259" key="5">
    <source>
        <dbReference type="SMART" id="SM00446"/>
    </source>
</evidence>
<gene>
    <name evidence="6" type="ORF">CSSPTR1EN2_LOCUS13580</name>
</gene>
<feature type="domain" description="U2A'/phosphoprotein 32 family A C-terminal" evidence="5">
    <location>
        <begin position="850"/>
        <end position="868"/>
    </location>
</feature>
<dbReference type="Pfam" id="PF14580">
    <property type="entry name" value="LRR_9"/>
    <property type="match status" value="3"/>
</dbReference>
<organism evidence="6 7">
    <name type="scientific">Sphagnum troendelagicum</name>
    <dbReference type="NCBI Taxonomy" id="128251"/>
    <lineage>
        <taxon>Eukaryota</taxon>
        <taxon>Viridiplantae</taxon>
        <taxon>Streptophyta</taxon>
        <taxon>Embryophyta</taxon>
        <taxon>Bryophyta</taxon>
        <taxon>Sphagnophytina</taxon>
        <taxon>Sphagnopsida</taxon>
        <taxon>Sphagnales</taxon>
        <taxon>Sphagnaceae</taxon>
        <taxon>Sphagnum</taxon>
    </lineage>
</organism>
<feature type="region of interest" description="Disordered" evidence="4">
    <location>
        <begin position="1"/>
        <end position="29"/>
    </location>
</feature>
<dbReference type="PROSITE" id="PS51450">
    <property type="entry name" value="LRR"/>
    <property type="match status" value="13"/>
</dbReference>
<feature type="coiled-coil region" evidence="3">
    <location>
        <begin position="307"/>
        <end position="334"/>
    </location>
</feature>
<name>A0ABP0UAU0_9BRYO</name>
<dbReference type="Gene3D" id="3.90.228.10">
    <property type="match status" value="1"/>
</dbReference>
<protein>
    <recommendedName>
        <fullName evidence="5">U2A'/phosphoprotein 32 family A C-terminal domain-containing protein</fullName>
    </recommendedName>
</protein>
<feature type="domain" description="U2A'/phosphoprotein 32 family A C-terminal" evidence="5">
    <location>
        <begin position="240"/>
        <end position="258"/>
    </location>
</feature>
<keyword evidence="1" id="KW-0433">Leucine-rich repeat</keyword>
<keyword evidence="2" id="KW-0677">Repeat</keyword>
<feature type="domain" description="U2A'/phosphoprotein 32 family A C-terminal" evidence="5">
    <location>
        <begin position="1159"/>
        <end position="1177"/>
    </location>
</feature>
<reference evidence="6" key="1">
    <citation type="submission" date="2024-02" db="EMBL/GenBank/DDBJ databases">
        <authorList>
            <consortium name="ELIXIR-Norway"/>
            <consortium name="Elixir Norway"/>
        </authorList>
    </citation>
    <scope>NUCLEOTIDE SEQUENCE</scope>
</reference>
<dbReference type="Gene3D" id="3.80.10.10">
    <property type="entry name" value="Ribonuclease Inhibitor"/>
    <property type="match status" value="8"/>
</dbReference>
<keyword evidence="7" id="KW-1185">Reference proteome</keyword>
<dbReference type="InterPro" id="IPR050836">
    <property type="entry name" value="SDS22/Internalin_LRR"/>
</dbReference>
<dbReference type="SUPFAM" id="SSF52075">
    <property type="entry name" value="Outer arm dynein light chain 1"/>
    <property type="match status" value="1"/>
</dbReference>